<protein>
    <submittedName>
        <fullName evidence="1">Uncharacterized protein</fullName>
    </submittedName>
</protein>
<proteinExistence type="predicted"/>
<sequence length="80" mass="9067">MTFPYLYLPHVQHLAGITRLPVLFPTGRKTFATLKVAQGVPRSQVMMTTGHQAEASFNLYLGIDESELLTWYRRTARTVA</sequence>
<organism evidence="1 2">
    <name type="scientific">Hymenobacter jeongseonensis</name>
    <dbReference type="NCBI Taxonomy" id="2791027"/>
    <lineage>
        <taxon>Bacteria</taxon>
        <taxon>Pseudomonadati</taxon>
        <taxon>Bacteroidota</taxon>
        <taxon>Cytophagia</taxon>
        <taxon>Cytophagales</taxon>
        <taxon>Hymenobacteraceae</taxon>
        <taxon>Hymenobacter</taxon>
    </lineage>
</organism>
<keyword evidence="2" id="KW-1185">Reference proteome</keyword>
<name>A0ABS0IEQ6_9BACT</name>
<dbReference type="Proteomes" id="UP000597617">
    <property type="component" value="Unassembled WGS sequence"/>
</dbReference>
<dbReference type="RefSeq" id="WP_196281197.1">
    <property type="nucleotide sequence ID" value="NZ_JADQDQ010000002.1"/>
</dbReference>
<dbReference type="SUPFAM" id="SSF56349">
    <property type="entry name" value="DNA breaking-rejoining enzymes"/>
    <property type="match status" value="1"/>
</dbReference>
<dbReference type="EMBL" id="JADQDQ010000002">
    <property type="protein sequence ID" value="MBF9236820.1"/>
    <property type="molecule type" value="Genomic_DNA"/>
</dbReference>
<accession>A0ABS0IEQ6</accession>
<gene>
    <name evidence="1" type="ORF">I2I05_05375</name>
</gene>
<comment type="caution">
    <text evidence="1">The sequence shown here is derived from an EMBL/GenBank/DDBJ whole genome shotgun (WGS) entry which is preliminary data.</text>
</comment>
<dbReference type="InterPro" id="IPR011010">
    <property type="entry name" value="DNA_brk_join_enz"/>
</dbReference>
<evidence type="ECO:0000313" key="2">
    <source>
        <dbReference type="Proteomes" id="UP000597617"/>
    </source>
</evidence>
<evidence type="ECO:0000313" key="1">
    <source>
        <dbReference type="EMBL" id="MBF9236820.1"/>
    </source>
</evidence>
<reference evidence="1 2" key="1">
    <citation type="submission" date="2020-11" db="EMBL/GenBank/DDBJ databases">
        <authorList>
            <person name="Kim M.K."/>
        </authorList>
    </citation>
    <scope>NUCLEOTIDE SEQUENCE [LARGE SCALE GENOMIC DNA]</scope>
    <source>
        <strain evidence="1 2">BT683</strain>
    </source>
</reference>